<dbReference type="InterPro" id="IPR041997">
    <property type="entry name" value="Ribosomal_eL6_KOW"/>
</dbReference>
<dbReference type="InterPro" id="IPR000073">
    <property type="entry name" value="AB_hydrolase_1"/>
</dbReference>
<dbReference type="InterPro" id="IPR008991">
    <property type="entry name" value="Translation_prot_SH3-like_sf"/>
</dbReference>
<dbReference type="Pfam" id="PF04418">
    <property type="entry name" value="DUF543"/>
    <property type="match status" value="1"/>
</dbReference>
<organism evidence="14 15">
    <name type="scientific">Penstemon davidsonii</name>
    <dbReference type="NCBI Taxonomy" id="160366"/>
    <lineage>
        <taxon>Eukaryota</taxon>
        <taxon>Viridiplantae</taxon>
        <taxon>Streptophyta</taxon>
        <taxon>Embryophyta</taxon>
        <taxon>Tracheophyta</taxon>
        <taxon>Spermatophyta</taxon>
        <taxon>Magnoliopsida</taxon>
        <taxon>eudicotyledons</taxon>
        <taxon>Gunneridae</taxon>
        <taxon>Pentapetalae</taxon>
        <taxon>asterids</taxon>
        <taxon>lamiids</taxon>
        <taxon>Lamiales</taxon>
        <taxon>Plantaginaceae</taxon>
        <taxon>Cheloneae</taxon>
        <taxon>Penstemon</taxon>
    </lineage>
</organism>
<accession>A0ABR0DM39</accession>
<dbReference type="SUPFAM" id="SSF53474">
    <property type="entry name" value="alpha/beta-Hydrolases"/>
    <property type="match status" value="1"/>
</dbReference>
<dbReference type="SUPFAM" id="SSF50104">
    <property type="entry name" value="Translation proteins SH3-like domain"/>
    <property type="match status" value="1"/>
</dbReference>
<evidence type="ECO:0000256" key="9">
    <source>
        <dbReference type="ARBA" id="ARBA00023128"/>
    </source>
</evidence>
<keyword evidence="10" id="KW-0472">Membrane</keyword>
<comment type="function">
    <text evidence="1">Component of the MICOS complex, a large protein complex of the mitochondrial inner membrane that plays crucial roles in the maintenance of crista junctions, inner membrane architecture, and formation of contact sites to the outer membrane.</text>
</comment>
<keyword evidence="15" id="KW-1185">Reference proteome</keyword>
<gene>
    <name evidence="14" type="ORF">RD792_000684</name>
</gene>
<evidence type="ECO:0008006" key="16">
    <source>
        <dbReference type="Google" id="ProtNLM"/>
    </source>
</evidence>
<dbReference type="Pfam" id="PF00561">
    <property type="entry name" value="Abhydrolase_1"/>
    <property type="match status" value="1"/>
</dbReference>
<dbReference type="Pfam" id="PF01159">
    <property type="entry name" value="Ribosomal_L6e"/>
    <property type="match status" value="1"/>
</dbReference>
<evidence type="ECO:0000256" key="3">
    <source>
        <dbReference type="ARBA" id="ARBA00006792"/>
    </source>
</evidence>
<comment type="subcellular location">
    <subcellularLocation>
        <location evidence="2">Mitochondrion inner membrane</location>
    </subcellularLocation>
</comment>
<sequence length="669" mass="73436">MAMKIAAPHTFFLHSSPLSSSSSITTTVQKQHYPISALHKSLHFSYGIKPKIPISVFKPSAAVATEKEGFLPPLEVSEVDTKCKKWVWKGHTINYLVYPEVNSDTNANPPLLLVHGFGASIAHWRRNIPTLAQNHTVYAIDLLGFGASDKPPGFAYSMELWAQLILDFLDEIIQRPTVLLGNSVGSLACVIAAAESSRSLVRGLVLFNCAGGMNNKAIVDDWRIKLFLPLLWLVDFLLKQRVIASYLFDRVRQRDTLRNVLLSVYGNKESVDDDLVEIIRKPALDEGALDAFVSIVTGPPGPNPVQLIPKITLPILLLWGDEDPFTPIDGPVEDNKAGAGISAKYDLDAKWDACLDLGVRRFVYSSFAGAFAGLLLFRSPVTRWASVAFGAGVGIGSAYSDCSHKFDGSQPKLTPNISKGLALLLLLSITSTNTAHTAAEMAPKRVTRNPELIPGVRKISRSKMYHKRGLWAIKAKNGGKFPHHDKSAAVAAVAEKPPKFYPADDVKKPLSNKRKPKPTKLRASVTPGTVLIILSGRFKGKRVVFLKQLTSGLLLVTGPYKVNGVPLRRVNQSYVIGTSTKVDISGVNVDKFDDKYFAKQVEKKKKKGESEFFEAEKQDKTALPAEKKDDQKAVDAPLLKAIESVPELKFYLGARFSLRAGVKPHELVF</sequence>
<comment type="similarity">
    <text evidence="3">Belongs to the MICOS complex subunit Mic10 family.</text>
</comment>
<dbReference type="InterPro" id="IPR029058">
    <property type="entry name" value="AB_hydrolase_fold"/>
</dbReference>
<evidence type="ECO:0000256" key="5">
    <source>
        <dbReference type="ARBA" id="ARBA00022692"/>
    </source>
</evidence>
<reference evidence="14 15" key="1">
    <citation type="journal article" date="2023" name="bioRxiv">
        <title>Genome report: Whole genome sequence and annotation of Penstemon davidsonii.</title>
        <authorList>
            <person name="Ostevik K.L."/>
            <person name="Alabady M."/>
            <person name="Zhang M."/>
            <person name="Rausher M.D."/>
        </authorList>
    </citation>
    <scope>NUCLEOTIDE SEQUENCE [LARGE SCALE GENOMIC DNA]</scope>
    <source>
        <strain evidence="14">DNT005</strain>
        <tissue evidence="14">Whole leaf</tissue>
    </source>
</reference>
<evidence type="ECO:0000313" key="14">
    <source>
        <dbReference type="EMBL" id="KAK4490030.1"/>
    </source>
</evidence>
<dbReference type="PANTHER" id="PTHR46438">
    <property type="entry name" value="ALPHA/BETA-HYDROLASES SUPERFAMILY PROTEIN"/>
    <property type="match status" value="1"/>
</dbReference>
<dbReference type="InterPro" id="IPR000915">
    <property type="entry name" value="60S_ribosomal_eL6"/>
</dbReference>
<keyword evidence="6" id="KW-0999">Mitochondrion inner membrane</keyword>
<dbReference type="Proteomes" id="UP001291926">
    <property type="component" value="Unassembled WGS sequence"/>
</dbReference>
<evidence type="ECO:0000256" key="6">
    <source>
        <dbReference type="ARBA" id="ARBA00022792"/>
    </source>
</evidence>
<dbReference type="PANTHER" id="PTHR46438:SF7">
    <property type="entry name" value="ALPHA_BETA-HYDROLASES SUPERFAMILY PROTEIN"/>
    <property type="match status" value="1"/>
</dbReference>
<comment type="similarity">
    <text evidence="4">Belongs to the eukaryotic ribosomal protein eL6 family.</text>
</comment>
<dbReference type="InterPro" id="IPR014722">
    <property type="entry name" value="Rib_uL2_dom2"/>
</dbReference>
<evidence type="ECO:0000256" key="7">
    <source>
        <dbReference type="ARBA" id="ARBA00022980"/>
    </source>
</evidence>
<dbReference type="InterPro" id="IPR005568">
    <property type="entry name" value="Ribosomal_uL6_N"/>
</dbReference>
<name>A0ABR0DM39_9LAMI</name>
<comment type="caution">
    <text evidence="14">The sequence shown here is derived from an EMBL/GenBank/DDBJ whole genome shotgun (WGS) entry which is preliminary data.</text>
</comment>
<evidence type="ECO:0000313" key="15">
    <source>
        <dbReference type="Proteomes" id="UP001291926"/>
    </source>
</evidence>
<proteinExistence type="inferred from homology"/>
<evidence type="ECO:0000259" key="12">
    <source>
        <dbReference type="Pfam" id="PF00561"/>
    </source>
</evidence>
<feature type="domain" description="Large ribosomal subunit protein uL6 N-terminal" evidence="13">
    <location>
        <begin position="447"/>
        <end position="497"/>
    </location>
</feature>
<keyword evidence="8" id="KW-1133">Transmembrane helix</keyword>
<evidence type="ECO:0000256" key="4">
    <source>
        <dbReference type="ARBA" id="ARBA00010592"/>
    </source>
</evidence>
<evidence type="ECO:0000256" key="8">
    <source>
        <dbReference type="ARBA" id="ARBA00022989"/>
    </source>
</evidence>
<dbReference type="CDD" id="cd13156">
    <property type="entry name" value="KOW_RPL6"/>
    <property type="match status" value="1"/>
</dbReference>
<keyword evidence="7" id="KW-0689">Ribosomal protein</keyword>
<evidence type="ECO:0000259" key="13">
    <source>
        <dbReference type="Pfam" id="PF03868"/>
    </source>
</evidence>
<dbReference type="Gene3D" id="2.30.30.30">
    <property type="match status" value="1"/>
</dbReference>
<keyword evidence="5" id="KW-0812">Transmembrane</keyword>
<keyword evidence="11" id="KW-0687">Ribonucleoprotein</keyword>
<feature type="domain" description="AB hydrolase-1" evidence="12">
    <location>
        <begin position="109"/>
        <end position="332"/>
    </location>
</feature>
<evidence type="ECO:0000256" key="11">
    <source>
        <dbReference type="ARBA" id="ARBA00023274"/>
    </source>
</evidence>
<dbReference type="Pfam" id="PF03868">
    <property type="entry name" value="Ribosomal_L6e_N"/>
    <property type="match status" value="1"/>
</dbReference>
<evidence type="ECO:0000256" key="10">
    <source>
        <dbReference type="ARBA" id="ARBA00023136"/>
    </source>
</evidence>
<evidence type="ECO:0000256" key="2">
    <source>
        <dbReference type="ARBA" id="ARBA00004273"/>
    </source>
</evidence>
<keyword evidence="9" id="KW-0496">Mitochondrion</keyword>
<dbReference type="Gene3D" id="3.40.50.1820">
    <property type="entry name" value="alpha/beta hydrolase"/>
    <property type="match status" value="1"/>
</dbReference>
<evidence type="ECO:0000256" key="1">
    <source>
        <dbReference type="ARBA" id="ARBA00002689"/>
    </source>
</evidence>
<dbReference type="EMBL" id="JAYDYQ010001087">
    <property type="protein sequence ID" value="KAK4490030.1"/>
    <property type="molecule type" value="Genomic_DNA"/>
</dbReference>
<protein>
    <recommendedName>
        <fullName evidence="16">60S ribosomal protein L6</fullName>
    </recommendedName>
</protein>
<dbReference type="InterPro" id="IPR007512">
    <property type="entry name" value="Mic10"/>
</dbReference>